<feature type="binding site" evidence="11">
    <location>
        <position position="329"/>
    </location>
    <ligand>
        <name>FMN</name>
        <dbReference type="ChEBI" id="CHEBI:58210"/>
    </ligand>
</feature>
<keyword evidence="14" id="KW-1185">Reference proteome</keyword>
<proteinExistence type="inferred from homology"/>
<dbReference type="InterPro" id="IPR001295">
    <property type="entry name" value="Dihydroorotate_DH_CS"/>
</dbReference>
<evidence type="ECO:0000256" key="5">
    <source>
        <dbReference type="ARBA" id="ARBA00022630"/>
    </source>
</evidence>
<dbReference type="InterPro" id="IPR050074">
    <property type="entry name" value="DHO_dehydrogenase"/>
</dbReference>
<dbReference type="STRING" id="630515.SAMN04489812_5992"/>
<dbReference type="EMBL" id="LT629772">
    <property type="protein sequence ID" value="SDT46143.1"/>
    <property type="molecule type" value="Genomic_DNA"/>
</dbReference>
<feature type="binding site" evidence="11">
    <location>
        <position position="208"/>
    </location>
    <ligand>
        <name>substrate</name>
    </ligand>
</feature>
<dbReference type="Pfam" id="PF01180">
    <property type="entry name" value="DHO_dh"/>
    <property type="match status" value="1"/>
</dbReference>
<evidence type="ECO:0000256" key="10">
    <source>
        <dbReference type="ARBA" id="ARBA00048639"/>
    </source>
</evidence>
<keyword evidence="11" id="KW-1003">Cell membrane</keyword>
<keyword evidence="5 11" id="KW-0285">Flavoprotein</keyword>
<evidence type="ECO:0000256" key="4">
    <source>
        <dbReference type="ARBA" id="ARBA00005359"/>
    </source>
</evidence>
<dbReference type="InterPro" id="IPR005720">
    <property type="entry name" value="Dihydroorotate_DH_cat"/>
</dbReference>
<sequence>MTDGLERRARQARPLPTATVTDLAYQRVIRPAVFRIGDGDAERAHETTLRMLATVGKLPPALAAMSALLARHRRPLTVAGIDFDGVVGLAAGMDKFGIAARSWGPLGFGFAELGTVTAQAQPGNPKPRLFRLPASAAVINRMGFNNGGAEALADTLARFGVRRGNRAVGIPLGISIGKTKITPLHKAVADYLTSFRVLAPYADYIAVNVSSPNTPGLRSLQDRGALTELLSTLSDEAAIAGRPVPILVKIAPDLTEPALDEVLEVADDVGIQGLIATNTTLSREGLDHHDLDLAPEVGGLSGAPLARRARQVVGYLAERTELPIIGVGGIDSVDDAQALLDAGAQLLQILTGFIYRGPGLIDRINHQVRFNQEVSR</sequence>
<gene>
    <name evidence="11" type="primary">pyrD</name>
    <name evidence="13" type="ORF">SAMN04489812_5992</name>
</gene>
<keyword evidence="6 11" id="KW-0288">FMN</keyword>
<feature type="binding site" evidence="11">
    <location>
        <position position="302"/>
    </location>
    <ligand>
        <name>FMN</name>
        <dbReference type="ChEBI" id="CHEBI:58210"/>
    </ligand>
</feature>
<evidence type="ECO:0000256" key="11">
    <source>
        <dbReference type="HAMAP-Rule" id="MF_00225"/>
    </source>
</evidence>
<comment type="function">
    <text evidence="1 11">Catalyzes the conversion of dihydroorotate to orotate with quinone as electron acceptor.</text>
</comment>
<comment type="cofactor">
    <cofactor evidence="11">
        <name>FMN</name>
        <dbReference type="ChEBI" id="CHEBI:58210"/>
    </cofactor>
    <text evidence="11">Binds 1 FMN per subunit.</text>
</comment>
<feature type="binding site" evidence="11">
    <location>
        <begin position="140"/>
        <end position="144"/>
    </location>
    <ligand>
        <name>substrate</name>
    </ligand>
</feature>
<dbReference type="SUPFAM" id="SSF51395">
    <property type="entry name" value="FMN-linked oxidoreductases"/>
    <property type="match status" value="1"/>
</dbReference>
<evidence type="ECO:0000256" key="3">
    <source>
        <dbReference type="ARBA" id="ARBA00005161"/>
    </source>
</evidence>
<dbReference type="InterPro" id="IPR013785">
    <property type="entry name" value="Aldolase_TIM"/>
</dbReference>
<feature type="binding site" evidence="11">
    <location>
        <begin position="91"/>
        <end position="95"/>
    </location>
    <ligand>
        <name>FMN</name>
        <dbReference type="ChEBI" id="CHEBI:58210"/>
    </ligand>
</feature>
<feature type="binding site" evidence="11">
    <location>
        <position position="175"/>
    </location>
    <ligand>
        <name>FMN</name>
        <dbReference type="ChEBI" id="CHEBI:58210"/>
    </ligand>
</feature>
<evidence type="ECO:0000256" key="9">
    <source>
        <dbReference type="ARBA" id="ARBA00023136"/>
    </source>
</evidence>
<dbReference type="PANTHER" id="PTHR48109">
    <property type="entry name" value="DIHYDROOROTATE DEHYDROGENASE (QUINONE), MITOCHONDRIAL-RELATED"/>
    <property type="match status" value="1"/>
</dbReference>
<accession>A0A1H2AJK4</accession>
<dbReference type="UniPathway" id="UPA00070">
    <property type="reaction ID" value="UER00946"/>
</dbReference>
<comment type="subunit">
    <text evidence="11">Monomer.</text>
</comment>
<organism evidence="13 14">
    <name type="scientific">Microlunatus soli</name>
    <dbReference type="NCBI Taxonomy" id="630515"/>
    <lineage>
        <taxon>Bacteria</taxon>
        <taxon>Bacillati</taxon>
        <taxon>Actinomycetota</taxon>
        <taxon>Actinomycetes</taxon>
        <taxon>Propionibacteriales</taxon>
        <taxon>Propionibacteriaceae</taxon>
        <taxon>Microlunatus</taxon>
    </lineage>
</organism>
<comment type="similarity">
    <text evidence="4 11">Belongs to the dihydroorotate dehydrogenase family. Type 2 subfamily.</text>
</comment>
<keyword evidence="9 11" id="KW-0472">Membrane</keyword>
<dbReference type="GO" id="GO:0106430">
    <property type="term" value="F:dihydroorotate dehydrogenase (quinone) activity"/>
    <property type="evidence" value="ECO:0007669"/>
    <property type="project" value="UniProtKB-EC"/>
</dbReference>
<evidence type="ECO:0000256" key="8">
    <source>
        <dbReference type="ARBA" id="ARBA00023002"/>
    </source>
</evidence>
<evidence type="ECO:0000256" key="2">
    <source>
        <dbReference type="ARBA" id="ARBA00004370"/>
    </source>
</evidence>
<dbReference type="CDD" id="cd04738">
    <property type="entry name" value="DHOD_2_like"/>
    <property type="match status" value="1"/>
</dbReference>
<dbReference type="GO" id="GO:0006207">
    <property type="term" value="P:'de novo' pyrimidine nucleobase biosynthetic process"/>
    <property type="evidence" value="ECO:0007669"/>
    <property type="project" value="UniProtKB-UniRule"/>
</dbReference>
<comment type="caution">
    <text evidence="11">Lacks conserved residue(s) required for the propagation of feature annotation.</text>
</comment>
<evidence type="ECO:0000256" key="6">
    <source>
        <dbReference type="ARBA" id="ARBA00022643"/>
    </source>
</evidence>
<protein>
    <recommendedName>
        <fullName evidence="11">Dihydroorotate dehydrogenase (quinone)</fullName>
        <ecNumber evidence="11">1.3.5.2</ecNumber>
    </recommendedName>
    <alternativeName>
        <fullName evidence="11">DHOdehase</fullName>
        <shortName evidence="11">DHOD</shortName>
        <shortName evidence="11">DHODase</shortName>
    </alternativeName>
    <alternativeName>
        <fullName evidence="11">Dihydroorotate oxidase</fullName>
    </alternativeName>
</protein>
<dbReference type="PROSITE" id="PS00911">
    <property type="entry name" value="DHODEHASE_1"/>
    <property type="match status" value="1"/>
</dbReference>
<evidence type="ECO:0000313" key="14">
    <source>
        <dbReference type="Proteomes" id="UP000199103"/>
    </source>
</evidence>
<evidence type="ECO:0000313" key="13">
    <source>
        <dbReference type="EMBL" id="SDT46143.1"/>
    </source>
</evidence>
<feature type="binding site" evidence="11">
    <location>
        <position position="115"/>
    </location>
    <ligand>
        <name>FMN</name>
        <dbReference type="ChEBI" id="CHEBI:58210"/>
    </ligand>
</feature>
<dbReference type="NCBIfam" id="TIGR01036">
    <property type="entry name" value="pyrD_sub2"/>
    <property type="match status" value="1"/>
</dbReference>
<reference evidence="13 14" key="1">
    <citation type="submission" date="2016-10" db="EMBL/GenBank/DDBJ databases">
        <authorList>
            <person name="de Groot N.N."/>
        </authorList>
    </citation>
    <scope>NUCLEOTIDE SEQUENCE [LARGE SCALE GENOMIC DNA]</scope>
    <source>
        <strain evidence="13 14">DSM 21800</strain>
    </source>
</reference>
<dbReference type="GO" id="GO:0005737">
    <property type="term" value="C:cytoplasm"/>
    <property type="evidence" value="ECO:0007669"/>
    <property type="project" value="InterPro"/>
</dbReference>
<evidence type="ECO:0000259" key="12">
    <source>
        <dbReference type="Pfam" id="PF01180"/>
    </source>
</evidence>
<dbReference type="PANTHER" id="PTHR48109:SF4">
    <property type="entry name" value="DIHYDROOROTATE DEHYDROGENASE (QUINONE), MITOCHONDRIAL"/>
    <property type="match status" value="1"/>
</dbReference>
<dbReference type="OrthoDB" id="9802377at2"/>
<feature type="binding site" evidence="11">
    <location>
        <begin position="278"/>
        <end position="279"/>
    </location>
    <ligand>
        <name>substrate</name>
    </ligand>
</feature>
<feature type="binding site" evidence="11">
    <location>
        <position position="277"/>
    </location>
    <ligand>
        <name>FMN</name>
        <dbReference type="ChEBI" id="CHEBI:58210"/>
    </ligand>
</feature>
<name>A0A1H2AJK4_9ACTN</name>
<dbReference type="NCBIfam" id="NF003652">
    <property type="entry name" value="PRK05286.2-5"/>
    <property type="match status" value="1"/>
</dbReference>
<evidence type="ECO:0000256" key="7">
    <source>
        <dbReference type="ARBA" id="ARBA00022975"/>
    </source>
</evidence>
<dbReference type="InterPro" id="IPR005719">
    <property type="entry name" value="Dihydroorotate_DH_2"/>
</dbReference>
<dbReference type="GO" id="GO:0044205">
    <property type="term" value="P:'de novo' UMP biosynthetic process"/>
    <property type="evidence" value="ECO:0007669"/>
    <property type="project" value="UniProtKB-UniRule"/>
</dbReference>
<dbReference type="AlphaFoldDB" id="A0A1H2AJK4"/>
<feature type="binding site" evidence="11">
    <location>
        <position position="249"/>
    </location>
    <ligand>
        <name>FMN</name>
        <dbReference type="ChEBI" id="CHEBI:58210"/>
    </ligand>
</feature>
<dbReference type="RefSeq" id="WP_091531047.1">
    <property type="nucleotide sequence ID" value="NZ_LT629772.1"/>
</dbReference>
<evidence type="ECO:0000256" key="1">
    <source>
        <dbReference type="ARBA" id="ARBA00003125"/>
    </source>
</evidence>
<feature type="active site" description="Nucleophile" evidence="11">
    <location>
        <position position="211"/>
    </location>
</feature>
<keyword evidence="7 11" id="KW-0665">Pyrimidine biosynthesis</keyword>
<feature type="binding site" evidence="11">
    <location>
        <position position="208"/>
    </location>
    <ligand>
        <name>FMN</name>
        <dbReference type="ChEBI" id="CHEBI:58210"/>
    </ligand>
</feature>
<feature type="binding site" evidence="11">
    <location>
        <position position="95"/>
    </location>
    <ligand>
        <name>substrate</name>
    </ligand>
</feature>
<dbReference type="EC" id="1.3.5.2" evidence="11"/>
<feature type="binding site" evidence="11">
    <location>
        <position position="213"/>
    </location>
    <ligand>
        <name>substrate</name>
    </ligand>
</feature>
<comment type="subcellular location">
    <subcellularLocation>
        <location evidence="11">Cell membrane</location>
        <topology evidence="11">Peripheral membrane protein</topology>
    </subcellularLocation>
    <subcellularLocation>
        <location evidence="2">Membrane</location>
    </subcellularLocation>
</comment>
<keyword evidence="8 11" id="KW-0560">Oxidoreductase</keyword>
<dbReference type="HAMAP" id="MF_00225">
    <property type="entry name" value="DHO_dh_type2"/>
    <property type="match status" value="1"/>
</dbReference>
<comment type="pathway">
    <text evidence="3 11">Pyrimidine metabolism; UMP biosynthesis via de novo pathway; orotate from (S)-dihydroorotate (quinone route): step 1/1.</text>
</comment>
<dbReference type="GO" id="GO:0005886">
    <property type="term" value="C:plasma membrane"/>
    <property type="evidence" value="ECO:0007669"/>
    <property type="project" value="UniProtKB-SubCell"/>
</dbReference>
<comment type="catalytic activity">
    <reaction evidence="10 11">
        <text>(S)-dihydroorotate + a quinone = orotate + a quinol</text>
        <dbReference type="Rhea" id="RHEA:30187"/>
        <dbReference type="ChEBI" id="CHEBI:24646"/>
        <dbReference type="ChEBI" id="CHEBI:30839"/>
        <dbReference type="ChEBI" id="CHEBI:30864"/>
        <dbReference type="ChEBI" id="CHEBI:132124"/>
        <dbReference type="EC" id="1.3.5.2"/>
    </reaction>
</comment>
<feature type="domain" description="Dihydroorotate dehydrogenase catalytic" evidence="12">
    <location>
        <begin position="77"/>
        <end position="368"/>
    </location>
</feature>
<dbReference type="PROSITE" id="PS00912">
    <property type="entry name" value="DHODEHASE_2"/>
    <property type="match status" value="1"/>
</dbReference>
<dbReference type="Proteomes" id="UP000199103">
    <property type="component" value="Chromosome I"/>
</dbReference>
<dbReference type="Gene3D" id="3.20.20.70">
    <property type="entry name" value="Aldolase class I"/>
    <property type="match status" value="1"/>
</dbReference>